<keyword evidence="4" id="KW-1185">Reference proteome</keyword>
<evidence type="ECO:0000259" key="2">
    <source>
        <dbReference type="Pfam" id="PF06974"/>
    </source>
</evidence>
<comment type="caution">
    <text evidence="3">The sequence shown here is derived from an EMBL/GenBank/DDBJ whole genome shotgun (WGS) entry which is preliminary data.</text>
</comment>
<proteinExistence type="predicted"/>
<name>H5U3N2_9ACTN</name>
<feature type="compositionally biased region" description="Basic and acidic residues" evidence="1">
    <location>
        <begin position="468"/>
        <end position="480"/>
    </location>
</feature>
<reference evidence="3 4" key="1">
    <citation type="submission" date="2012-02" db="EMBL/GenBank/DDBJ databases">
        <title>Whole genome shotgun sequence of Gordonia sputi NBRC 100414.</title>
        <authorList>
            <person name="Yoshida I."/>
            <person name="Hosoyama A."/>
            <person name="Tsuchikane K."/>
            <person name="Katsumata H."/>
            <person name="Yamazaki S."/>
            <person name="Fujita N."/>
        </authorList>
    </citation>
    <scope>NUCLEOTIDE SEQUENCE [LARGE SCALE GENOMIC DNA]</scope>
    <source>
        <strain evidence="3 4">NBRC 100414</strain>
    </source>
</reference>
<gene>
    <name evidence="3" type="ORF">GOSPT_098_00450</name>
</gene>
<protein>
    <recommendedName>
        <fullName evidence="2">O-acyltransferase WSD1 C-terminal domain-containing protein</fullName>
    </recommendedName>
</protein>
<evidence type="ECO:0000313" key="3">
    <source>
        <dbReference type="EMBL" id="GAB40340.1"/>
    </source>
</evidence>
<feature type="region of interest" description="Disordered" evidence="1">
    <location>
        <begin position="461"/>
        <end position="480"/>
    </location>
</feature>
<dbReference type="Proteomes" id="UP000005845">
    <property type="component" value="Unassembled WGS sequence"/>
</dbReference>
<accession>H5U3N2</accession>
<dbReference type="InterPro" id="IPR009721">
    <property type="entry name" value="O-acyltransferase_WSD1_C"/>
</dbReference>
<feature type="domain" description="O-acyltransferase WSD1 C-terminal" evidence="2">
    <location>
        <begin position="303"/>
        <end position="450"/>
    </location>
</feature>
<dbReference type="AlphaFoldDB" id="H5U3N2"/>
<dbReference type="EMBL" id="BAFC01000096">
    <property type="protein sequence ID" value="GAB40340.1"/>
    <property type="molecule type" value="Genomic_DNA"/>
</dbReference>
<dbReference type="eggNOG" id="COG1020">
    <property type="taxonomic scope" value="Bacteria"/>
</dbReference>
<organism evidence="3 4">
    <name type="scientific">Gordonia sputi NBRC 100414</name>
    <dbReference type="NCBI Taxonomy" id="1089453"/>
    <lineage>
        <taxon>Bacteria</taxon>
        <taxon>Bacillati</taxon>
        <taxon>Actinomycetota</taxon>
        <taxon>Actinomycetes</taxon>
        <taxon>Mycobacteriales</taxon>
        <taxon>Gordoniaceae</taxon>
        <taxon>Gordonia</taxon>
    </lineage>
</organism>
<evidence type="ECO:0000313" key="4">
    <source>
        <dbReference type="Proteomes" id="UP000005845"/>
    </source>
</evidence>
<dbReference type="Pfam" id="PF06974">
    <property type="entry name" value="WS_DGAT_C"/>
    <property type="match status" value="1"/>
</dbReference>
<sequence>MQRLSATDVVPYWMAPIIPNDQFVVYIFADDRPVDAAELAAWIATRAANIADLRLRVLDIPFTLDRPYWVHADILPRQFVVDDAALTWQECLAILADRMAEQLDPTEMAWRVHLFAHVSSVPGTGALGDEVPDAAGPRGGDGRGVVVALQFSHALGDGRRTAAIARDLFGPVAEKPASSAYPARALPDSALRVAGAVIGAMRLPAQVASMIARGFVAWQRYRASPPQQSGGVPLSRLNRAPGAGRTLRTITVEREALRIGDLGVTVGALVAISLALPTFLADPEGSLVVELTVARSPKKAVRNNFRNVGVDLHVDEPDLAQRARLIAAEIDTARRADDDPARVASRAATAATPAALTRWGIGHFDPTLVPENITGVTVVSSVNRGAGDLALDGRPVLATTGFPALSPVQGLTHGVHGIADRVTISVTTSPEIAPDVDDYVTLLSEAIDRLGTLRPRSVKAGRVAPAMDRGRSEENSVGHV</sequence>
<evidence type="ECO:0000256" key="1">
    <source>
        <dbReference type="SAM" id="MobiDB-lite"/>
    </source>
</evidence>
<dbReference type="RefSeq" id="WP_005207399.1">
    <property type="nucleotide sequence ID" value="NZ_BAFC01000096.1"/>
</dbReference>